<sequence length="101" mass="11269">MEPLPQIVDVRNGFEYRGGHVQGAKNCQYLLPCGFVSRIEKLDLDESKPVYVICLSAHRSIGAVRALQSLGYDARHLKGGMQAWRKAKYVETTTATTTSNR</sequence>
<dbReference type="PANTHER" id="PTHR45431">
    <property type="entry name" value="RHODANESE-LIKE DOMAIN-CONTAINING PROTEIN 15, CHLOROPLASTIC"/>
    <property type="match status" value="1"/>
</dbReference>
<evidence type="ECO:0000259" key="1">
    <source>
        <dbReference type="PROSITE" id="PS50206"/>
    </source>
</evidence>
<dbReference type="Pfam" id="PF00581">
    <property type="entry name" value="Rhodanese"/>
    <property type="match status" value="1"/>
</dbReference>
<dbReference type="CDD" id="cd00158">
    <property type="entry name" value="RHOD"/>
    <property type="match status" value="1"/>
</dbReference>
<organism evidence="2">
    <name type="scientific">Lotharella oceanica</name>
    <dbReference type="NCBI Taxonomy" id="641309"/>
    <lineage>
        <taxon>Eukaryota</taxon>
        <taxon>Sar</taxon>
        <taxon>Rhizaria</taxon>
        <taxon>Cercozoa</taxon>
        <taxon>Chlorarachniophyceae</taxon>
        <taxon>Lotharella</taxon>
    </lineage>
</organism>
<dbReference type="SMART" id="SM00450">
    <property type="entry name" value="RHOD"/>
    <property type="match status" value="1"/>
</dbReference>
<reference evidence="2" key="1">
    <citation type="submission" date="2021-01" db="EMBL/GenBank/DDBJ databases">
        <authorList>
            <person name="Corre E."/>
            <person name="Pelletier E."/>
            <person name="Niang G."/>
            <person name="Scheremetjew M."/>
            <person name="Finn R."/>
            <person name="Kale V."/>
            <person name="Holt S."/>
            <person name="Cochrane G."/>
            <person name="Meng A."/>
            <person name="Brown T."/>
            <person name="Cohen L."/>
        </authorList>
    </citation>
    <scope>NUCLEOTIDE SEQUENCE</scope>
    <source>
        <strain evidence="2">CCMP622</strain>
    </source>
</reference>
<dbReference type="InterPro" id="IPR036873">
    <property type="entry name" value="Rhodanese-like_dom_sf"/>
</dbReference>
<dbReference type="SUPFAM" id="SSF52821">
    <property type="entry name" value="Rhodanese/Cell cycle control phosphatase"/>
    <property type="match status" value="1"/>
</dbReference>
<protein>
    <recommendedName>
        <fullName evidence="1">Rhodanese domain-containing protein</fullName>
    </recommendedName>
</protein>
<dbReference type="EMBL" id="HBHP01017729">
    <property type="protein sequence ID" value="CAD9766082.1"/>
    <property type="molecule type" value="Transcribed_RNA"/>
</dbReference>
<accession>A0A7S2XC71</accession>
<name>A0A7S2XC71_9EUKA</name>
<dbReference type="InterPro" id="IPR001763">
    <property type="entry name" value="Rhodanese-like_dom"/>
</dbReference>
<evidence type="ECO:0000313" key="2">
    <source>
        <dbReference type="EMBL" id="CAD9766082.1"/>
    </source>
</evidence>
<dbReference type="PANTHER" id="PTHR45431:SF3">
    <property type="entry name" value="RHODANESE-LIKE DOMAIN-CONTAINING PROTEIN 15, CHLOROPLASTIC"/>
    <property type="match status" value="1"/>
</dbReference>
<dbReference type="InterPro" id="IPR052367">
    <property type="entry name" value="Thiosulfate_ST/Rhodanese-like"/>
</dbReference>
<dbReference type="PROSITE" id="PS50206">
    <property type="entry name" value="RHODANESE_3"/>
    <property type="match status" value="1"/>
</dbReference>
<dbReference type="AlphaFoldDB" id="A0A7S2XC71"/>
<proteinExistence type="predicted"/>
<feature type="domain" description="Rhodanese" evidence="1">
    <location>
        <begin position="1"/>
        <end position="93"/>
    </location>
</feature>
<gene>
    <name evidence="2" type="ORF">LSP00402_LOCUS10989</name>
    <name evidence="3" type="ORF">LSP00402_LOCUS10990</name>
</gene>
<dbReference type="Gene3D" id="3.40.250.10">
    <property type="entry name" value="Rhodanese-like domain"/>
    <property type="match status" value="1"/>
</dbReference>
<dbReference type="EMBL" id="HBHP01017730">
    <property type="protein sequence ID" value="CAD9766085.1"/>
    <property type="molecule type" value="Transcribed_RNA"/>
</dbReference>
<evidence type="ECO:0000313" key="3">
    <source>
        <dbReference type="EMBL" id="CAD9766085.1"/>
    </source>
</evidence>